<comment type="caution">
    <text evidence="2">The sequence shown here is derived from an EMBL/GenBank/DDBJ whole genome shotgun (WGS) entry which is preliminary data.</text>
</comment>
<evidence type="ECO:0000313" key="2">
    <source>
        <dbReference type="EMBL" id="MEM5947624.1"/>
    </source>
</evidence>
<keyword evidence="3" id="KW-1185">Reference proteome</keyword>
<accession>A0ABU9UAV0</accession>
<feature type="transmembrane region" description="Helical" evidence="1">
    <location>
        <begin position="318"/>
        <end position="338"/>
    </location>
</feature>
<reference evidence="2 3" key="1">
    <citation type="submission" date="2024-03" db="EMBL/GenBank/DDBJ databases">
        <title>Ignisphaera cupida sp. nov., a hyperthermophilic hydrolytic archaeon from a hot spring of Kamchatka, and proposal of Ignisphaeraceae fam. nov.</title>
        <authorList>
            <person name="Podosokorskaya O.A."/>
            <person name="Elcheninov A.G."/>
            <person name="Maltseva A.I."/>
            <person name="Zayulina K.S."/>
            <person name="Novikov A."/>
            <person name="Merkel A.Y."/>
        </authorList>
    </citation>
    <scope>NUCLEOTIDE SEQUENCE [LARGE SCALE GENOMIC DNA]</scope>
    <source>
        <strain evidence="2 3">38H-sp</strain>
    </source>
</reference>
<sequence>MAKKKSKALFFAISFFLLLSVLLLLFAVAIPSFFSDVSSNVWKSYRVLAYRYDTDEEALLASLEKLGFTNIITKKRQKIEISTFSGKKEYPLDYIEEKFDSDDPRLDAYIKWLPDMFSAKQGDVDYKLMYVNTNLSVPSFFIKIYPVLRKYRDRVILPFFNRISRLAMAFFYFLLSLPLIVRAKGIRIWAFISLGLWTITIWTAGSFVFSFAVVFLVGFVILLDELKPFMETTIMWKKDKRLLLPLLVKGFIPVFILSVMPFVKGMLLPSIILLFAHVLIIALIFVRLRIKRLASSHRIFLPLGIKKTGLKDIFDTKYSSPISILFFASLLGFFVSYIDISGNSIVMPVPVVSEMMWNDDNIKPYELYIAHMAYQDGFLYNFPFKVPKEGESIRLPFYKIQGANVKKEERIMFSYDGDWFDEVLTVSLDNIARLFIENPSCAVQKSRPSAIISTKSPKTVAIILLLLPFCWRSIKSYLTFDFRYVMRAEVEKERRQAAA</sequence>
<keyword evidence="1" id="KW-0472">Membrane</keyword>
<evidence type="ECO:0008006" key="4">
    <source>
        <dbReference type="Google" id="ProtNLM"/>
    </source>
</evidence>
<feature type="transmembrane region" description="Helical" evidence="1">
    <location>
        <begin position="196"/>
        <end position="222"/>
    </location>
</feature>
<feature type="transmembrane region" description="Helical" evidence="1">
    <location>
        <begin position="169"/>
        <end position="190"/>
    </location>
</feature>
<feature type="transmembrane region" description="Helical" evidence="1">
    <location>
        <begin position="128"/>
        <end position="148"/>
    </location>
</feature>
<protein>
    <recommendedName>
        <fullName evidence="4">DUF2207 domain-containing protein</fullName>
    </recommendedName>
</protein>
<keyword evidence="1" id="KW-0812">Transmembrane</keyword>
<keyword evidence="1" id="KW-1133">Transmembrane helix</keyword>
<name>A0ABU9UAV0_9SPIR</name>
<feature type="transmembrane region" description="Helical" evidence="1">
    <location>
        <begin position="242"/>
        <end position="260"/>
    </location>
</feature>
<proteinExistence type="predicted"/>
<dbReference type="EMBL" id="JBCHKQ010000001">
    <property type="protein sequence ID" value="MEM5947624.1"/>
    <property type="molecule type" value="Genomic_DNA"/>
</dbReference>
<evidence type="ECO:0000256" key="1">
    <source>
        <dbReference type="SAM" id="Phobius"/>
    </source>
</evidence>
<feature type="transmembrane region" description="Helical" evidence="1">
    <location>
        <begin position="266"/>
        <end position="288"/>
    </location>
</feature>
<gene>
    <name evidence="2" type="ORF">WKV44_03605</name>
</gene>
<organism evidence="2 3">
    <name type="scientific">Rarispira pelagica</name>
    <dbReference type="NCBI Taxonomy" id="3141764"/>
    <lineage>
        <taxon>Bacteria</taxon>
        <taxon>Pseudomonadati</taxon>
        <taxon>Spirochaetota</taxon>
        <taxon>Spirochaetia</taxon>
        <taxon>Winmispirales</taxon>
        <taxon>Winmispiraceae</taxon>
        <taxon>Rarispira</taxon>
    </lineage>
</organism>
<evidence type="ECO:0000313" key="3">
    <source>
        <dbReference type="Proteomes" id="UP001466331"/>
    </source>
</evidence>
<dbReference type="Proteomes" id="UP001466331">
    <property type="component" value="Unassembled WGS sequence"/>
</dbReference>
<dbReference type="RefSeq" id="WP_420069067.1">
    <property type="nucleotide sequence ID" value="NZ_JBCHKQ010000001.1"/>
</dbReference>